<dbReference type="InterPro" id="IPR015915">
    <property type="entry name" value="Kelch-typ_b-propeller"/>
</dbReference>
<keyword evidence="2" id="KW-0677">Repeat</keyword>
<dbReference type="InterPro" id="IPR006652">
    <property type="entry name" value="Kelch_1"/>
</dbReference>
<keyword evidence="5" id="KW-1185">Reference proteome</keyword>
<dbReference type="OrthoDB" id="10251809at2759"/>
<dbReference type="PANTHER" id="PTHR46093">
    <property type="entry name" value="ACYL-COA-BINDING DOMAIN-CONTAINING PROTEIN 5"/>
    <property type="match status" value="1"/>
</dbReference>
<accession>A0A1R2BTH2</accession>
<dbReference type="AlphaFoldDB" id="A0A1R2BTH2"/>
<comment type="caution">
    <text evidence="4">The sequence shown here is derived from an EMBL/GenBank/DDBJ whole genome shotgun (WGS) entry which is preliminary data.</text>
</comment>
<gene>
    <name evidence="4" type="ORF">SteCoe_19710</name>
</gene>
<evidence type="ECO:0000313" key="4">
    <source>
        <dbReference type="EMBL" id="OMJ80112.1"/>
    </source>
</evidence>
<feature type="region of interest" description="Disordered" evidence="3">
    <location>
        <begin position="370"/>
        <end position="389"/>
    </location>
</feature>
<name>A0A1R2BTH2_9CILI</name>
<evidence type="ECO:0000256" key="3">
    <source>
        <dbReference type="SAM" id="MobiDB-lite"/>
    </source>
</evidence>
<reference evidence="4 5" key="1">
    <citation type="submission" date="2016-11" db="EMBL/GenBank/DDBJ databases">
        <title>The macronuclear genome of Stentor coeruleus: a giant cell with tiny introns.</title>
        <authorList>
            <person name="Slabodnick M."/>
            <person name="Ruby J.G."/>
            <person name="Reiff S.B."/>
            <person name="Swart E.C."/>
            <person name="Gosai S."/>
            <person name="Prabakaran S."/>
            <person name="Witkowska E."/>
            <person name="Larue G.E."/>
            <person name="Fisher S."/>
            <person name="Freeman R.M."/>
            <person name="Gunawardena J."/>
            <person name="Chu W."/>
            <person name="Stover N.A."/>
            <person name="Gregory B.D."/>
            <person name="Nowacki M."/>
            <person name="Derisi J."/>
            <person name="Roy S.W."/>
            <person name="Marshall W.F."/>
            <person name="Sood P."/>
        </authorList>
    </citation>
    <scope>NUCLEOTIDE SEQUENCE [LARGE SCALE GENOMIC DNA]</scope>
    <source>
        <strain evidence="4">WM001</strain>
    </source>
</reference>
<dbReference type="EMBL" id="MPUH01000438">
    <property type="protein sequence ID" value="OMJ80112.1"/>
    <property type="molecule type" value="Genomic_DNA"/>
</dbReference>
<sequence length="432" mass="49352">MEEDSSSKGISNIKVPPKYENLKLLSMWEEVRTLGKHPDRRSYHTAVMWQDKMLVYGGQDLSEGPYGDLWSVEIGQFGQESWQQVAIEDKGCISRHSAIVKNDKMYVFGGTNGVEEFNKTLVLSLNTMTWKEYPGQNNLPPPLDSHTSCLYDSDQGPLMIVFGGYSHGERTNQVYILQLDTMKWTKFETSSKQPEIRSSHSASIYNHCLFIFGGISDEGEKLNDFWKLDLKARVWTQIIGNGELPVGRSGHTSVVYKDFLIIFGGMKDITKETNDLHSYHFQSNSWTNFQYEYQVRDPVSPDQLEEYKKNKASLAAMKDKKFSTEPSPNRSPIRRPTFMDSSRGSPARRQTVEGDGTPQYRRRRTLYEGPMSPLEGRIKGKLPHPRDGHSAVINGDIMVVFGGDRHQMPFNDTYVYYLLEENIKSPARLDNS</sequence>
<organism evidence="4 5">
    <name type="scientific">Stentor coeruleus</name>
    <dbReference type="NCBI Taxonomy" id="5963"/>
    <lineage>
        <taxon>Eukaryota</taxon>
        <taxon>Sar</taxon>
        <taxon>Alveolata</taxon>
        <taxon>Ciliophora</taxon>
        <taxon>Postciliodesmatophora</taxon>
        <taxon>Heterotrichea</taxon>
        <taxon>Heterotrichida</taxon>
        <taxon>Stentoridae</taxon>
        <taxon>Stentor</taxon>
    </lineage>
</organism>
<feature type="region of interest" description="Disordered" evidence="3">
    <location>
        <begin position="315"/>
        <end position="362"/>
    </location>
</feature>
<keyword evidence="1" id="KW-0880">Kelch repeat</keyword>
<dbReference type="SUPFAM" id="SSF117281">
    <property type="entry name" value="Kelch motif"/>
    <property type="match status" value="1"/>
</dbReference>
<evidence type="ECO:0000256" key="1">
    <source>
        <dbReference type="ARBA" id="ARBA00022441"/>
    </source>
</evidence>
<protein>
    <submittedName>
        <fullName evidence="4">Uncharacterized protein</fullName>
    </submittedName>
</protein>
<proteinExistence type="predicted"/>
<dbReference type="SMART" id="SM00612">
    <property type="entry name" value="Kelch"/>
    <property type="match status" value="2"/>
</dbReference>
<dbReference type="Proteomes" id="UP000187209">
    <property type="component" value="Unassembled WGS sequence"/>
</dbReference>
<evidence type="ECO:0000313" key="5">
    <source>
        <dbReference type="Proteomes" id="UP000187209"/>
    </source>
</evidence>
<dbReference type="PANTHER" id="PTHR46093:SF3">
    <property type="entry name" value="ACYL-COA-BINDING DOMAIN-CONTAINING PROTEIN 4"/>
    <property type="match status" value="1"/>
</dbReference>
<dbReference type="Gene3D" id="2.120.10.80">
    <property type="entry name" value="Kelch-type beta propeller"/>
    <property type="match status" value="3"/>
</dbReference>
<dbReference type="Pfam" id="PF24681">
    <property type="entry name" value="Kelch_KLHDC2_KLHL20_DRC7"/>
    <property type="match status" value="1"/>
</dbReference>
<evidence type="ECO:0000256" key="2">
    <source>
        <dbReference type="ARBA" id="ARBA00022737"/>
    </source>
</evidence>